<comment type="caution">
    <text evidence="1">The sequence shown here is derived from an EMBL/GenBank/DDBJ whole genome shotgun (WGS) entry which is preliminary data.</text>
</comment>
<organism evidence="1 2">
    <name type="scientific">Portunus trituberculatus</name>
    <name type="common">Swimming crab</name>
    <name type="synonym">Neptunus trituberculatus</name>
    <dbReference type="NCBI Taxonomy" id="210409"/>
    <lineage>
        <taxon>Eukaryota</taxon>
        <taxon>Metazoa</taxon>
        <taxon>Ecdysozoa</taxon>
        <taxon>Arthropoda</taxon>
        <taxon>Crustacea</taxon>
        <taxon>Multicrustacea</taxon>
        <taxon>Malacostraca</taxon>
        <taxon>Eumalacostraca</taxon>
        <taxon>Eucarida</taxon>
        <taxon>Decapoda</taxon>
        <taxon>Pleocyemata</taxon>
        <taxon>Brachyura</taxon>
        <taxon>Eubrachyura</taxon>
        <taxon>Portunoidea</taxon>
        <taxon>Portunidae</taxon>
        <taxon>Portuninae</taxon>
        <taxon>Portunus</taxon>
    </lineage>
</organism>
<gene>
    <name evidence="1" type="ORF">E2C01_030244</name>
</gene>
<dbReference type="AlphaFoldDB" id="A0A5B7ETQ9"/>
<evidence type="ECO:0000313" key="1">
    <source>
        <dbReference type="EMBL" id="MPC36775.1"/>
    </source>
</evidence>
<proteinExistence type="predicted"/>
<keyword evidence="2" id="KW-1185">Reference proteome</keyword>
<accession>A0A5B7ETQ9</accession>
<dbReference type="EMBL" id="VSRR010003605">
    <property type="protein sequence ID" value="MPC36775.1"/>
    <property type="molecule type" value="Genomic_DNA"/>
</dbReference>
<name>A0A5B7ETQ9_PORTR</name>
<reference evidence="1 2" key="1">
    <citation type="submission" date="2019-05" db="EMBL/GenBank/DDBJ databases">
        <title>Another draft genome of Portunus trituberculatus and its Hox gene families provides insights of decapod evolution.</title>
        <authorList>
            <person name="Jeong J.-H."/>
            <person name="Song I."/>
            <person name="Kim S."/>
            <person name="Choi T."/>
            <person name="Kim D."/>
            <person name="Ryu S."/>
            <person name="Kim W."/>
        </authorList>
    </citation>
    <scope>NUCLEOTIDE SEQUENCE [LARGE SCALE GENOMIC DNA]</scope>
    <source>
        <tissue evidence="1">Muscle</tissue>
    </source>
</reference>
<sequence>MVVVLNYVAVEEKRIVLEDGSYSDTMDNDYSGNSWQPCTLRMAVVHHDLGNRSAYQYYVKSGMPTLLTPSMIKDQHFQYTSINTRLSCHLCNSHTTSTTTTTTTSKLLLTP</sequence>
<dbReference type="Proteomes" id="UP000324222">
    <property type="component" value="Unassembled WGS sequence"/>
</dbReference>
<evidence type="ECO:0000313" key="2">
    <source>
        <dbReference type="Proteomes" id="UP000324222"/>
    </source>
</evidence>
<protein>
    <submittedName>
        <fullName evidence="1">Uncharacterized protein</fullName>
    </submittedName>
</protein>